<dbReference type="EMBL" id="CP130472">
    <property type="protein sequence ID" value="WLS43293.1"/>
    <property type="molecule type" value="Genomic_DNA"/>
</dbReference>
<reference evidence="1 2" key="1">
    <citation type="submission" date="2023-07" db="EMBL/GenBank/DDBJ databases">
        <title>Micromonospora profundi TRM 95458 converts glycerol to a new osmotic compound.</title>
        <authorList>
            <person name="Lu D."/>
        </authorList>
    </citation>
    <scope>NUCLEOTIDE SEQUENCE [LARGE SCALE GENOMIC DNA]</scope>
    <source>
        <strain evidence="1 2">TRM95458</strain>
    </source>
</reference>
<dbReference type="AlphaFoldDB" id="A0AAJ6HQS2"/>
<organism evidence="1 2">
    <name type="scientific">Micromonospora profundi</name>
    <dbReference type="NCBI Taxonomy" id="1420889"/>
    <lineage>
        <taxon>Bacteria</taxon>
        <taxon>Bacillati</taxon>
        <taxon>Actinomycetota</taxon>
        <taxon>Actinomycetes</taxon>
        <taxon>Micromonosporales</taxon>
        <taxon>Micromonosporaceae</taxon>
        <taxon>Micromonospora</taxon>
    </lineage>
</organism>
<evidence type="ECO:0000313" key="1">
    <source>
        <dbReference type="EMBL" id="WLS43293.1"/>
    </source>
</evidence>
<gene>
    <name evidence="1" type="ORF">Q3V37_17905</name>
</gene>
<dbReference type="RefSeq" id="WP_306270706.1">
    <property type="nucleotide sequence ID" value="NZ_CP130472.1"/>
</dbReference>
<protein>
    <submittedName>
        <fullName evidence="1">Uncharacterized protein</fullName>
    </submittedName>
</protein>
<proteinExistence type="predicted"/>
<name>A0AAJ6HQS2_9ACTN</name>
<evidence type="ECO:0000313" key="2">
    <source>
        <dbReference type="Proteomes" id="UP001235874"/>
    </source>
</evidence>
<accession>A0AAJ6HQS2</accession>
<dbReference type="Proteomes" id="UP001235874">
    <property type="component" value="Chromosome"/>
</dbReference>
<keyword evidence="2" id="KW-1185">Reference proteome</keyword>
<dbReference type="KEGG" id="mprn:Q3V37_17905"/>
<sequence length="84" mass="8679">MLLPTGREPLDLPLPSLLDVISAWWVDGGTEKDVAGFRQALEAPPATAELKSRSFLGCTSLSMAVCALTAGIGAESPVAAIARV</sequence>